<feature type="transmembrane region" description="Helical" evidence="1">
    <location>
        <begin position="32"/>
        <end position="52"/>
    </location>
</feature>
<keyword evidence="3" id="KW-1185">Reference proteome</keyword>
<name>S0FXU0_RUMCE</name>
<organism evidence="2 3">
    <name type="scientific">Ruminiclostridium cellobioparum subsp. termitidis CT1112</name>
    <dbReference type="NCBI Taxonomy" id="1195236"/>
    <lineage>
        <taxon>Bacteria</taxon>
        <taxon>Bacillati</taxon>
        <taxon>Bacillota</taxon>
        <taxon>Clostridia</taxon>
        <taxon>Eubacteriales</taxon>
        <taxon>Oscillospiraceae</taxon>
        <taxon>Ruminiclostridium</taxon>
    </lineage>
</organism>
<dbReference type="PANTHER" id="PTHR35007">
    <property type="entry name" value="INTEGRAL MEMBRANE PROTEIN-RELATED"/>
    <property type="match status" value="1"/>
</dbReference>
<comment type="caution">
    <text evidence="2">The sequence shown here is derived from an EMBL/GenBank/DDBJ whole genome shotgun (WGS) entry which is preliminary data.</text>
</comment>
<dbReference type="AlphaFoldDB" id="S0FXU0"/>
<dbReference type="PATRIC" id="fig|1195236.3.peg.357"/>
<protein>
    <submittedName>
        <fullName evidence="2">Flp pilus assembly protein TadB</fullName>
    </submittedName>
</protein>
<feature type="transmembrane region" description="Helical" evidence="1">
    <location>
        <begin position="7"/>
        <end position="26"/>
    </location>
</feature>
<dbReference type="RefSeq" id="WP_004623259.1">
    <property type="nucleotide sequence ID" value="NZ_AORV01000010.1"/>
</dbReference>
<evidence type="ECO:0000313" key="2">
    <source>
        <dbReference type="EMBL" id="EMS73929.1"/>
    </source>
</evidence>
<feature type="transmembrane region" description="Helical" evidence="1">
    <location>
        <begin position="224"/>
        <end position="243"/>
    </location>
</feature>
<sequence>MQDYDIYLIPLKWKVFYILLASAVIFTVSYLFYRSVVFAGILSPLGILYLKYKKKQLIDKRKNELNIQFKDLLTSLASSLSSGKAIENAFNVALGDLLVLYPGEESDIIKETRIIIHKLSLNITVEEAIWDLAKRSKLEDIVNFSDVISICKRAGGNLIEAIKNASGIISDKIEMKQEIETLLSSRNFEQKILNIMPVAMILLLSLTAQDYISPIFTTVQGKMAMTLCLLLLWAAYVLSGKIMNIRL</sequence>
<gene>
    <name evidence="2" type="ORF">CTER_5555</name>
</gene>
<dbReference type="STRING" id="1195236.CTER_5555"/>
<dbReference type="Proteomes" id="UP000014155">
    <property type="component" value="Unassembled WGS sequence"/>
</dbReference>
<keyword evidence="1" id="KW-1133">Transmembrane helix</keyword>
<evidence type="ECO:0000256" key="1">
    <source>
        <dbReference type="SAM" id="Phobius"/>
    </source>
</evidence>
<proteinExistence type="predicted"/>
<feature type="transmembrane region" description="Helical" evidence="1">
    <location>
        <begin position="192"/>
        <end position="212"/>
    </location>
</feature>
<dbReference type="PANTHER" id="PTHR35007:SF1">
    <property type="entry name" value="PILUS ASSEMBLY PROTEIN"/>
    <property type="match status" value="1"/>
</dbReference>
<keyword evidence="1" id="KW-0812">Transmembrane</keyword>
<accession>S0FXU0</accession>
<dbReference type="EMBL" id="AORV01000010">
    <property type="protein sequence ID" value="EMS73929.1"/>
    <property type="molecule type" value="Genomic_DNA"/>
</dbReference>
<reference evidence="2 3" key="1">
    <citation type="journal article" date="2013" name="Genome Announc.">
        <title>Draft Genome Sequence of the Cellulolytic, Mesophilic, Anaerobic Bacterium Clostridium termitidis Strain CT1112 (DSM 5398).</title>
        <authorList>
            <person name="Lal S."/>
            <person name="Ramachandran U."/>
            <person name="Zhang X."/>
            <person name="Munir R."/>
            <person name="Sparling R."/>
            <person name="Levin D.B."/>
        </authorList>
    </citation>
    <scope>NUCLEOTIDE SEQUENCE [LARGE SCALE GENOMIC DNA]</scope>
    <source>
        <strain evidence="2 3">CT1112</strain>
    </source>
</reference>
<dbReference type="eggNOG" id="COG4965">
    <property type="taxonomic scope" value="Bacteria"/>
</dbReference>
<keyword evidence="1" id="KW-0472">Membrane</keyword>
<evidence type="ECO:0000313" key="3">
    <source>
        <dbReference type="Proteomes" id="UP000014155"/>
    </source>
</evidence>